<gene>
    <name evidence="1" type="ORF">LIER_14351</name>
</gene>
<accession>A0AAV3Q181</accession>
<dbReference type="PANTHER" id="PTHR33116">
    <property type="entry name" value="REVERSE TRANSCRIPTASE ZINC-BINDING DOMAIN-CONTAINING PROTEIN-RELATED-RELATED"/>
    <property type="match status" value="1"/>
</dbReference>
<name>A0AAV3Q181_LITER</name>
<dbReference type="AlphaFoldDB" id="A0AAV3Q181"/>
<organism evidence="1 2">
    <name type="scientific">Lithospermum erythrorhizon</name>
    <name type="common">Purple gromwell</name>
    <name type="synonym">Lithospermum officinale var. erythrorhizon</name>
    <dbReference type="NCBI Taxonomy" id="34254"/>
    <lineage>
        <taxon>Eukaryota</taxon>
        <taxon>Viridiplantae</taxon>
        <taxon>Streptophyta</taxon>
        <taxon>Embryophyta</taxon>
        <taxon>Tracheophyta</taxon>
        <taxon>Spermatophyta</taxon>
        <taxon>Magnoliopsida</taxon>
        <taxon>eudicotyledons</taxon>
        <taxon>Gunneridae</taxon>
        <taxon>Pentapetalae</taxon>
        <taxon>asterids</taxon>
        <taxon>lamiids</taxon>
        <taxon>Boraginales</taxon>
        <taxon>Boraginaceae</taxon>
        <taxon>Boraginoideae</taxon>
        <taxon>Lithospermeae</taxon>
        <taxon>Lithospermum</taxon>
    </lineage>
</organism>
<evidence type="ECO:0008006" key="3">
    <source>
        <dbReference type="Google" id="ProtNLM"/>
    </source>
</evidence>
<sequence length="223" mass="25200">MGAELEPLSYLMFADDTLLLGKESITEAQSIMRILKLYETWSGQLVSIQKSTVLFSPNVDSQTRDEISGILGTAEVSTHGKYLGLPTLIGAPQKEVFKSIIDRINTKVANWNPRLLLKEGSEFRMVKPTLGKRPRKRRHKMDIRDLMVSDLIDDIIEVWKVDKVRSIFYPVDSEAILQMPLQHLKREDILVLSYSPKGAFTVKGAYQVQRLMQSEANSTSSSS</sequence>
<reference evidence="1 2" key="1">
    <citation type="submission" date="2024-01" db="EMBL/GenBank/DDBJ databases">
        <title>The complete chloroplast genome sequence of Lithospermum erythrorhizon: insights into the phylogenetic relationship among Boraginaceae species and the maternal lineages of purple gromwells.</title>
        <authorList>
            <person name="Okada T."/>
            <person name="Watanabe K."/>
        </authorList>
    </citation>
    <scope>NUCLEOTIDE SEQUENCE [LARGE SCALE GENOMIC DNA]</scope>
</reference>
<dbReference type="EMBL" id="BAABME010002996">
    <property type="protein sequence ID" value="GAA0156991.1"/>
    <property type="molecule type" value="Genomic_DNA"/>
</dbReference>
<dbReference type="Proteomes" id="UP001454036">
    <property type="component" value="Unassembled WGS sequence"/>
</dbReference>
<dbReference type="PANTHER" id="PTHR33116:SF86">
    <property type="entry name" value="REVERSE TRANSCRIPTASE DOMAIN-CONTAINING PROTEIN"/>
    <property type="match status" value="1"/>
</dbReference>
<keyword evidence="2" id="KW-1185">Reference proteome</keyword>
<protein>
    <recommendedName>
        <fullName evidence="3">Reverse transcriptase domain-containing protein</fullName>
    </recommendedName>
</protein>
<proteinExistence type="predicted"/>
<evidence type="ECO:0000313" key="1">
    <source>
        <dbReference type="EMBL" id="GAA0156991.1"/>
    </source>
</evidence>
<evidence type="ECO:0000313" key="2">
    <source>
        <dbReference type="Proteomes" id="UP001454036"/>
    </source>
</evidence>
<comment type="caution">
    <text evidence="1">The sequence shown here is derived from an EMBL/GenBank/DDBJ whole genome shotgun (WGS) entry which is preliminary data.</text>
</comment>